<name>A0ACB8WRF1_9TELE</name>
<reference evidence="1" key="1">
    <citation type="submission" date="2022-04" db="EMBL/GenBank/DDBJ databases">
        <title>Jade perch genome.</title>
        <authorList>
            <person name="Chao B."/>
        </authorList>
    </citation>
    <scope>NUCLEOTIDE SEQUENCE</scope>
    <source>
        <strain evidence="1">CB-2022</strain>
    </source>
</reference>
<gene>
    <name evidence="1" type="ORF">L3Q82_007156</name>
</gene>
<sequence length="240" mass="27153">MQIFLKTWIRRPVSYQGTLQVSDQAGGAVTASTRAYISSADEFFDPRFNHDFTRLNDTRTYSRGGEKYERPYGWYRFGLKVLGKYEDNTWLGPDNRKHGLSAGGVAGVLPWDITTRHIIDEEEFFDPDYDYDFTDLKDTETERCTNAPVVGNITPSRQEQDGEEQTDRRLVVKAEPFGELAEADPSRRQTTEAGLFGQLATKAKPLWRPAAKIETLGRPVAKAGNPWKFTRAPPEAGPEK</sequence>
<organism evidence="1 2">
    <name type="scientific">Scortum barcoo</name>
    <name type="common">barcoo grunter</name>
    <dbReference type="NCBI Taxonomy" id="214431"/>
    <lineage>
        <taxon>Eukaryota</taxon>
        <taxon>Metazoa</taxon>
        <taxon>Chordata</taxon>
        <taxon>Craniata</taxon>
        <taxon>Vertebrata</taxon>
        <taxon>Euteleostomi</taxon>
        <taxon>Actinopterygii</taxon>
        <taxon>Neopterygii</taxon>
        <taxon>Teleostei</taxon>
        <taxon>Neoteleostei</taxon>
        <taxon>Acanthomorphata</taxon>
        <taxon>Eupercaria</taxon>
        <taxon>Centrarchiformes</taxon>
        <taxon>Terapontoidei</taxon>
        <taxon>Terapontidae</taxon>
        <taxon>Scortum</taxon>
    </lineage>
</organism>
<keyword evidence="2" id="KW-1185">Reference proteome</keyword>
<dbReference type="Proteomes" id="UP000831701">
    <property type="component" value="Chromosome 6"/>
</dbReference>
<evidence type="ECO:0000313" key="1">
    <source>
        <dbReference type="EMBL" id="KAI3370587.1"/>
    </source>
</evidence>
<proteinExistence type="predicted"/>
<accession>A0ACB8WRF1</accession>
<dbReference type="EMBL" id="CM041536">
    <property type="protein sequence ID" value="KAI3370587.1"/>
    <property type="molecule type" value="Genomic_DNA"/>
</dbReference>
<evidence type="ECO:0000313" key="2">
    <source>
        <dbReference type="Proteomes" id="UP000831701"/>
    </source>
</evidence>
<comment type="caution">
    <text evidence="1">The sequence shown here is derived from an EMBL/GenBank/DDBJ whole genome shotgun (WGS) entry which is preliminary data.</text>
</comment>
<protein>
    <submittedName>
        <fullName evidence="1">Uncharacterized protein</fullName>
    </submittedName>
</protein>